<dbReference type="AlphaFoldDB" id="A0A7W2I8X5"/>
<keyword evidence="4" id="KW-1185">Reference proteome</keyword>
<keyword evidence="2" id="KW-0472">Membrane</keyword>
<evidence type="ECO:0000313" key="4">
    <source>
        <dbReference type="Proteomes" id="UP000566711"/>
    </source>
</evidence>
<dbReference type="Proteomes" id="UP000566711">
    <property type="component" value="Unassembled WGS sequence"/>
</dbReference>
<reference evidence="3 4" key="1">
    <citation type="submission" date="2020-07" db="EMBL/GenBank/DDBJ databases">
        <title>Novel species isolated from subtropical streams in China.</title>
        <authorList>
            <person name="Lu H."/>
        </authorList>
    </citation>
    <scope>NUCLEOTIDE SEQUENCE [LARGE SCALE GENOMIC DNA]</scope>
    <source>
        <strain evidence="3 4">FT3S</strain>
    </source>
</reference>
<name>A0A7W2I8X5_9BURK</name>
<evidence type="ECO:0000313" key="3">
    <source>
        <dbReference type="EMBL" id="MBA5608102.1"/>
    </source>
</evidence>
<keyword evidence="2" id="KW-1133">Transmembrane helix</keyword>
<keyword evidence="2" id="KW-0812">Transmembrane</keyword>
<organism evidence="3 4">
    <name type="scientific">Rugamonas fusca</name>
    <dbReference type="NCBI Taxonomy" id="2758568"/>
    <lineage>
        <taxon>Bacteria</taxon>
        <taxon>Pseudomonadati</taxon>
        <taxon>Pseudomonadota</taxon>
        <taxon>Betaproteobacteria</taxon>
        <taxon>Burkholderiales</taxon>
        <taxon>Oxalobacteraceae</taxon>
        <taxon>Telluria group</taxon>
        <taxon>Rugamonas</taxon>
    </lineage>
</organism>
<feature type="region of interest" description="Disordered" evidence="1">
    <location>
        <begin position="387"/>
        <end position="408"/>
    </location>
</feature>
<evidence type="ECO:0008006" key="5">
    <source>
        <dbReference type="Google" id="ProtNLM"/>
    </source>
</evidence>
<gene>
    <name evidence="3" type="ORF">H3H36_22390</name>
</gene>
<accession>A0A7W2I8X5</accession>
<evidence type="ECO:0000256" key="1">
    <source>
        <dbReference type="SAM" id="MobiDB-lite"/>
    </source>
</evidence>
<evidence type="ECO:0000256" key="2">
    <source>
        <dbReference type="SAM" id="Phobius"/>
    </source>
</evidence>
<protein>
    <recommendedName>
        <fullName evidence="5">Transmembrane protein</fullName>
    </recommendedName>
</protein>
<proteinExistence type="predicted"/>
<dbReference type="EMBL" id="JACEZS010000025">
    <property type="protein sequence ID" value="MBA5608102.1"/>
    <property type="molecule type" value="Genomic_DNA"/>
</dbReference>
<comment type="caution">
    <text evidence="3">The sequence shown here is derived from an EMBL/GenBank/DDBJ whole genome shotgun (WGS) entry which is preliminary data.</text>
</comment>
<feature type="transmembrane region" description="Helical" evidence="2">
    <location>
        <begin position="420"/>
        <end position="451"/>
    </location>
</feature>
<sequence>MIGMATKLAALQLLRERLLAAADPQLAALGNLITTHARYANFGALGTAIGDFAPVRLPASGTLGTAGANPYIALWKLVFNVFGGDGTATNPGLKPVLDRIRDLLDRLDTVAAAEDLDALQAMSGEVDTLNQIATDLSAILVAIKGDGTPSNLGIVPQVADLIGTRMMPAAVRPRVGGGAGFPPRFWTLREFLSQRRTGRFAQRLWESAHASGRDEFKAYALGWLSSWSLSAGGASAVASIVGAPYRNQWWRSRFVGNYIDLWSYGYAKVGPRPKPYTDWPNLCAQKLHEQVAVPGATFDPDHMMQDLRLGNALGTGLPADFVSYWLDAYEHVYGDLGMDRPQMDADRLQDAYAMAWLVLWFQTSPQTLGCNAVAPVAPTDCGGAPPWTNPAVPGDAGGSTGGPPPPEIDKKVKPANVVCAVLLAILGIVALCFGGWVAGGAAIAGAIALAASAGTIDWDKFRCSLVWYRLYMYNGLRALHDVMSLGGLVHPYTPELSTDDTVVQLLSAIPTHIRTGDNTVLTRPSREGYPVLPWNGMGFSWFDDASGAMEQPGTQPALAAAYPSGFLDDPANPLGSRSPFDASPWPFAPGMGNDPAGFINTVDAMLAWLGAPTSDLPDHDLDGDRGLGFQNWHFVTDDWTNPVNIEPST</sequence>